<protein>
    <submittedName>
        <fullName evidence="1">Uncharacterized protein</fullName>
    </submittedName>
</protein>
<name>A0AB36P471_9FLAO</name>
<reference evidence="2 3" key="2">
    <citation type="submission" date="2016-11" db="EMBL/GenBank/DDBJ databases">
        <authorList>
            <person name="Varghese N."/>
            <person name="Submissions S."/>
        </authorList>
    </citation>
    <scope>NUCLEOTIDE SEQUENCE [LARGE SCALE GENOMIC DNA]</scope>
    <source>
        <strain evidence="2 3">DSM 6368</strain>
    </source>
</reference>
<dbReference type="Proteomes" id="UP000198431">
    <property type="component" value="Unassembled WGS sequence"/>
</dbReference>
<evidence type="ECO:0000313" key="3">
    <source>
        <dbReference type="Proteomes" id="UP000184216"/>
    </source>
</evidence>
<dbReference type="Proteomes" id="UP000184216">
    <property type="component" value="Unassembled WGS sequence"/>
</dbReference>
<comment type="caution">
    <text evidence="1">The sequence shown here is derived from an EMBL/GenBank/DDBJ whole genome shotgun (WGS) entry which is preliminary data.</text>
</comment>
<gene>
    <name evidence="1" type="ORF">B0A72_05265</name>
    <name evidence="2" type="ORF">SAMN05444387_1391</name>
</gene>
<keyword evidence="3" id="KW-1185">Reference proteome</keyword>
<proteinExistence type="predicted"/>
<reference evidence="1 4" key="1">
    <citation type="submission" date="2016-11" db="EMBL/GenBank/DDBJ databases">
        <title>Whole genomes of Flavobacteriaceae.</title>
        <authorList>
            <person name="Stine C."/>
            <person name="Li C."/>
            <person name="Tadesse D."/>
        </authorList>
    </citation>
    <scope>NUCLEOTIDE SEQUENCE [LARGE SCALE GENOMIC DNA]</scope>
    <source>
        <strain evidence="1 4">ATCC 19366</strain>
    </source>
</reference>
<evidence type="ECO:0000313" key="1">
    <source>
        <dbReference type="EMBL" id="OXB06458.1"/>
    </source>
</evidence>
<dbReference type="AlphaFoldDB" id="A0AB36P471"/>
<dbReference type="EMBL" id="FRBX01000002">
    <property type="protein sequence ID" value="SHL89973.1"/>
    <property type="molecule type" value="Genomic_DNA"/>
</dbReference>
<sequence>MKNKVLSSLFILCCAFGYSQTNNKLGVNVKAPTESLDVNGTTRLRSLPVNGATNAITTKTDGTASTAKDQTYSAVKTVVVDANGVVGTIDGVAITASPDIKTIQYARTSTPINAQTSLNSITTIGNLSIRFNSGSTGSANSIEFQTKVPNQVTAFGEVSGAGGNYFANWRTTSAGANTWYVATGQGVTPANRDTYNLMITLHNSQEIYRVSLICNAQINANTGLNIPIVPAQVIIFIEKLQ</sequence>
<dbReference type="EMBL" id="MUHB01000006">
    <property type="protein sequence ID" value="OXB06458.1"/>
    <property type="molecule type" value="Genomic_DNA"/>
</dbReference>
<evidence type="ECO:0000313" key="4">
    <source>
        <dbReference type="Proteomes" id="UP000198431"/>
    </source>
</evidence>
<organism evidence="1 4">
    <name type="scientific">Flavobacterium pectinovorum</name>
    <dbReference type="NCBI Taxonomy" id="29533"/>
    <lineage>
        <taxon>Bacteria</taxon>
        <taxon>Pseudomonadati</taxon>
        <taxon>Bacteroidota</taxon>
        <taxon>Flavobacteriia</taxon>
        <taxon>Flavobacteriales</taxon>
        <taxon>Flavobacteriaceae</taxon>
        <taxon>Flavobacterium</taxon>
    </lineage>
</organism>
<evidence type="ECO:0000313" key="2">
    <source>
        <dbReference type="EMBL" id="SHL89973.1"/>
    </source>
</evidence>
<dbReference type="RefSeq" id="WP_073394324.1">
    <property type="nucleotide sequence ID" value="NZ_FRBX01000002.1"/>
</dbReference>
<accession>A0AB36P471</accession>